<dbReference type="AlphaFoldDB" id="A0AAE1DK42"/>
<dbReference type="EMBL" id="JAWDGP010003632">
    <property type="protein sequence ID" value="KAK3772333.1"/>
    <property type="molecule type" value="Genomic_DNA"/>
</dbReference>
<name>A0AAE1DK42_9GAST</name>
<evidence type="ECO:0000313" key="2">
    <source>
        <dbReference type="Proteomes" id="UP001283361"/>
    </source>
</evidence>
<proteinExistence type="predicted"/>
<dbReference type="Proteomes" id="UP001283361">
    <property type="component" value="Unassembled WGS sequence"/>
</dbReference>
<protein>
    <submittedName>
        <fullName evidence="1">Uncharacterized protein</fullName>
    </submittedName>
</protein>
<evidence type="ECO:0000313" key="1">
    <source>
        <dbReference type="EMBL" id="KAK3772333.1"/>
    </source>
</evidence>
<organism evidence="1 2">
    <name type="scientific">Elysia crispata</name>
    <name type="common">lettuce slug</name>
    <dbReference type="NCBI Taxonomy" id="231223"/>
    <lineage>
        <taxon>Eukaryota</taxon>
        <taxon>Metazoa</taxon>
        <taxon>Spiralia</taxon>
        <taxon>Lophotrochozoa</taxon>
        <taxon>Mollusca</taxon>
        <taxon>Gastropoda</taxon>
        <taxon>Heterobranchia</taxon>
        <taxon>Euthyneura</taxon>
        <taxon>Panpulmonata</taxon>
        <taxon>Sacoglossa</taxon>
        <taxon>Placobranchoidea</taxon>
        <taxon>Plakobranchidae</taxon>
        <taxon>Elysia</taxon>
    </lineage>
</organism>
<gene>
    <name evidence="1" type="ORF">RRG08_046044</name>
</gene>
<accession>A0AAE1DK42</accession>
<reference evidence="1" key="1">
    <citation type="journal article" date="2023" name="G3 (Bethesda)">
        <title>A reference genome for the long-term kleptoplast-retaining sea slug Elysia crispata morphotype clarki.</title>
        <authorList>
            <person name="Eastman K.E."/>
            <person name="Pendleton A.L."/>
            <person name="Shaikh M.A."/>
            <person name="Suttiyut T."/>
            <person name="Ogas R."/>
            <person name="Tomko P."/>
            <person name="Gavelis G."/>
            <person name="Widhalm J.R."/>
            <person name="Wisecaver J.H."/>
        </authorList>
    </citation>
    <scope>NUCLEOTIDE SEQUENCE</scope>
    <source>
        <strain evidence="1">ECLA1</strain>
    </source>
</reference>
<sequence length="105" mass="11832">MFCSSSCTGRLLNLAEILASRRQLLCSGPISTRSSQLSSLQSSIRFDPPALWMAGRESKLQAPLVMLMITSLFHFHLPIHDQLDHSLWDSVIRIDRFCVLVGYPD</sequence>
<keyword evidence="2" id="KW-1185">Reference proteome</keyword>
<comment type="caution">
    <text evidence="1">The sequence shown here is derived from an EMBL/GenBank/DDBJ whole genome shotgun (WGS) entry which is preliminary data.</text>
</comment>